<gene>
    <name evidence="4" type="ORF">GM661_01585</name>
</gene>
<evidence type="ECO:0000256" key="1">
    <source>
        <dbReference type="SAM" id="MobiDB-lite"/>
    </source>
</evidence>
<organism evidence="4 5">
    <name type="scientific">Iocasia fonsfrigidae</name>
    <dbReference type="NCBI Taxonomy" id="2682810"/>
    <lineage>
        <taxon>Bacteria</taxon>
        <taxon>Bacillati</taxon>
        <taxon>Bacillota</taxon>
        <taxon>Clostridia</taxon>
        <taxon>Halanaerobiales</taxon>
        <taxon>Halanaerobiaceae</taxon>
        <taxon>Iocasia</taxon>
    </lineage>
</organism>
<keyword evidence="2" id="KW-0732">Signal</keyword>
<feature type="compositionally biased region" description="Low complexity" evidence="1">
    <location>
        <begin position="121"/>
        <end position="133"/>
    </location>
</feature>
<dbReference type="SUPFAM" id="SSF55797">
    <property type="entry name" value="PR-1-like"/>
    <property type="match status" value="1"/>
</dbReference>
<dbReference type="InterPro" id="IPR035940">
    <property type="entry name" value="CAP_sf"/>
</dbReference>
<keyword evidence="5" id="KW-1185">Reference proteome</keyword>
<feature type="chain" id="PRO_5032423326" evidence="2">
    <location>
        <begin position="26"/>
        <end position="282"/>
    </location>
</feature>
<dbReference type="Gene3D" id="2.30.30.40">
    <property type="entry name" value="SH3 Domains"/>
    <property type="match status" value="1"/>
</dbReference>
<dbReference type="PANTHER" id="PTHR31157">
    <property type="entry name" value="SCP DOMAIN-CONTAINING PROTEIN"/>
    <property type="match status" value="1"/>
</dbReference>
<feature type="signal peptide" evidence="2">
    <location>
        <begin position="1"/>
        <end position="25"/>
    </location>
</feature>
<feature type="region of interest" description="Disordered" evidence="1">
    <location>
        <begin position="99"/>
        <end position="158"/>
    </location>
</feature>
<dbReference type="KEGG" id="ifn:GM661_01585"/>
<evidence type="ECO:0000313" key="4">
    <source>
        <dbReference type="EMBL" id="QTL96756.1"/>
    </source>
</evidence>
<dbReference type="CDD" id="cd05379">
    <property type="entry name" value="CAP_bacterial"/>
    <property type="match status" value="1"/>
</dbReference>
<dbReference type="Pfam" id="PF00188">
    <property type="entry name" value="CAP"/>
    <property type="match status" value="1"/>
</dbReference>
<dbReference type="Gene3D" id="3.40.33.10">
    <property type="entry name" value="CAP"/>
    <property type="match status" value="1"/>
</dbReference>
<accession>A0A8A7K4Z6</accession>
<dbReference type="Proteomes" id="UP000665020">
    <property type="component" value="Chromosome"/>
</dbReference>
<name>A0A8A7K4Z6_9FIRM</name>
<evidence type="ECO:0000313" key="5">
    <source>
        <dbReference type="Proteomes" id="UP000665020"/>
    </source>
</evidence>
<feature type="compositionally biased region" description="Polar residues" evidence="1">
    <location>
        <begin position="99"/>
        <end position="113"/>
    </location>
</feature>
<dbReference type="RefSeq" id="WP_125987517.1">
    <property type="nucleotide sequence ID" value="NZ_CP046640.1"/>
</dbReference>
<sequence>MKKAKFLLFVLLTISLVSCSQQEQSQPVEPLQSSIFQTADVQYCRVNSSSLPVKAGASNQFGTISKLSQNDVVRVLGKIDDWYIVRLDDYRVGCIDSTQTSPVVKDGQTNNEIQAPGGGNQNNQTPQTQEPAQSGNGNTQTPPTQANNGNQANPPSNQESQLLNLVNQERRKNDLPVLKASGELNRVARVKAQDMVDNNYFSHNSPTYGSPFDMLDQFNVEYQYAGENLAKNTSVSRAHSALMRSSGHRRNILNPNFTHIGIGVKQEDNAYIYVELFTGVPQ</sequence>
<dbReference type="EMBL" id="CP046640">
    <property type="protein sequence ID" value="QTL96756.1"/>
    <property type="molecule type" value="Genomic_DNA"/>
</dbReference>
<protein>
    <submittedName>
        <fullName evidence="4">SCP-like extracellular protein</fullName>
    </submittedName>
</protein>
<dbReference type="PROSITE" id="PS51257">
    <property type="entry name" value="PROKAR_LIPOPROTEIN"/>
    <property type="match status" value="1"/>
</dbReference>
<reference evidence="4" key="1">
    <citation type="submission" date="2019-12" db="EMBL/GenBank/DDBJ databases">
        <authorList>
            <person name="zhang j."/>
            <person name="sun C.M."/>
        </authorList>
    </citation>
    <scope>NUCLEOTIDE SEQUENCE</scope>
    <source>
        <strain evidence="4">NS-1</strain>
    </source>
</reference>
<dbReference type="InterPro" id="IPR014044">
    <property type="entry name" value="CAP_dom"/>
</dbReference>
<dbReference type="PANTHER" id="PTHR31157:SF1">
    <property type="entry name" value="SCP DOMAIN-CONTAINING PROTEIN"/>
    <property type="match status" value="1"/>
</dbReference>
<feature type="domain" description="SCP" evidence="3">
    <location>
        <begin position="163"/>
        <end position="271"/>
    </location>
</feature>
<proteinExistence type="predicted"/>
<feature type="compositionally biased region" description="Polar residues" evidence="1">
    <location>
        <begin position="134"/>
        <end position="158"/>
    </location>
</feature>
<dbReference type="AlphaFoldDB" id="A0A8A7K4Z6"/>
<evidence type="ECO:0000256" key="2">
    <source>
        <dbReference type="SAM" id="SignalP"/>
    </source>
</evidence>
<evidence type="ECO:0000259" key="3">
    <source>
        <dbReference type="Pfam" id="PF00188"/>
    </source>
</evidence>